<dbReference type="PROSITE" id="PS50216">
    <property type="entry name" value="DHHC"/>
    <property type="match status" value="1"/>
</dbReference>
<dbReference type="InterPro" id="IPR001594">
    <property type="entry name" value="Palmitoyltrfase_DHHC"/>
</dbReference>
<keyword evidence="10" id="KW-1185">Reference proteome</keyword>
<keyword evidence="6 7" id="KW-0012">Acyltransferase</keyword>
<dbReference type="Pfam" id="PF01529">
    <property type="entry name" value="DHHC"/>
    <property type="match status" value="1"/>
</dbReference>
<dbReference type="GO" id="GO:0016020">
    <property type="term" value="C:membrane"/>
    <property type="evidence" value="ECO:0007669"/>
    <property type="project" value="UniProtKB-SubCell"/>
</dbReference>
<reference evidence="10" key="1">
    <citation type="journal article" date="2013" name="Nature">
        <title>Pan genome of the phytoplankton Emiliania underpins its global distribution.</title>
        <authorList>
            <person name="Read B.A."/>
            <person name="Kegel J."/>
            <person name="Klute M.J."/>
            <person name="Kuo A."/>
            <person name="Lefebvre S.C."/>
            <person name="Maumus F."/>
            <person name="Mayer C."/>
            <person name="Miller J."/>
            <person name="Monier A."/>
            <person name="Salamov A."/>
            <person name="Young J."/>
            <person name="Aguilar M."/>
            <person name="Claverie J.M."/>
            <person name="Frickenhaus S."/>
            <person name="Gonzalez K."/>
            <person name="Herman E.K."/>
            <person name="Lin Y.C."/>
            <person name="Napier J."/>
            <person name="Ogata H."/>
            <person name="Sarno A.F."/>
            <person name="Shmutz J."/>
            <person name="Schroeder D."/>
            <person name="de Vargas C."/>
            <person name="Verret F."/>
            <person name="von Dassow P."/>
            <person name="Valentin K."/>
            <person name="Van de Peer Y."/>
            <person name="Wheeler G."/>
            <person name="Dacks J.B."/>
            <person name="Delwiche C.F."/>
            <person name="Dyhrman S.T."/>
            <person name="Glockner G."/>
            <person name="John U."/>
            <person name="Richards T."/>
            <person name="Worden A.Z."/>
            <person name="Zhang X."/>
            <person name="Grigoriev I.V."/>
            <person name="Allen A.E."/>
            <person name="Bidle K."/>
            <person name="Borodovsky M."/>
            <person name="Bowler C."/>
            <person name="Brownlee C."/>
            <person name="Cock J.M."/>
            <person name="Elias M."/>
            <person name="Gladyshev V.N."/>
            <person name="Groth M."/>
            <person name="Guda C."/>
            <person name="Hadaegh A."/>
            <person name="Iglesias-Rodriguez M.D."/>
            <person name="Jenkins J."/>
            <person name="Jones B.M."/>
            <person name="Lawson T."/>
            <person name="Leese F."/>
            <person name="Lindquist E."/>
            <person name="Lobanov A."/>
            <person name="Lomsadze A."/>
            <person name="Malik S.B."/>
            <person name="Marsh M.E."/>
            <person name="Mackinder L."/>
            <person name="Mock T."/>
            <person name="Mueller-Roeber B."/>
            <person name="Pagarete A."/>
            <person name="Parker M."/>
            <person name="Probert I."/>
            <person name="Quesneville H."/>
            <person name="Raines C."/>
            <person name="Rensing S.A."/>
            <person name="Riano-Pachon D.M."/>
            <person name="Richier S."/>
            <person name="Rokitta S."/>
            <person name="Shiraiwa Y."/>
            <person name="Soanes D.M."/>
            <person name="van der Giezen M."/>
            <person name="Wahlund T.M."/>
            <person name="Williams B."/>
            <person name="Wilson W."/>
            <person name="Wolfe G."/>
            <person name="Wurch L.L."/>
        </authorList>
    </citation>
    <scope>NUCLEOTIDE SEQUENCE</scope>
</reference>
<dbReference type="PANTHER" id="PTHR22883:SF405">
    <property type="entry name" value="PALMITOYLTRANSFERASE"/>
    <property type="match status" value="1"/>
</dbReference>
<dbReference type="EnsemblProtists" id="EOD14776">
    <property type="protein sequence ID" value="EOD14776"/>
    <property type="gene ID" value="EMIHUDRAFT_448213"/>
</dbReference>
<dbReference type="GO" id="GO:0006612">
    <property type="term" value="P:protein targeting to membrane"/>
    <property type="evidence" value="ECO:0007669"/>
    <property type="project" value="TreeGrafter"/>
</dbReference>
<evidence type="ECO:0000313" key="9">
    <source>
        <dbReference type="EnsemblProtists" id="EOD14776"/>
    </source>
</evidence>
<evidence type="ECO:0000256" key="2">
    <source>
        <dbReference type="ARBA" id="ARBA00022679"/>
    </source>
</evidence>
<comment type="domain">
    <text evidence="7">The DHHC domain is required for palmitoyltransferase activity.</text>
</comment>
<comment type="similarity">
    <text evidence="7">Belongs to the DHHC palmitoyltransferase family.</text>
</comment>
<comment type="subcellular location">
    <subcellularLocation>
        <location evidence="1">Membrane</location>
        <topology evidence="1">Multi-pass membrane protein</topology>
    </subcellularLocation>
</comment>
<dbReference type="Proteomes" id="UP000013827">
    <property type="component" value="Unassembled WGS sequence"/>
</dbReference>
<proteinExistence type="inferred from homology"/>
<evidence type="ECO:0000259" key="8">
    <source>
        <dbReference type="Pfam" id="PF01529"/>
    </source>
</evidence>
<evidence type="ECO:0000256" key="4">
    <source>
        <dbReference type="ARBA" id="ARBA00022989"/>
    </source>
</evidence>
<reference evidence="9" key="2">
    <citation type="submission" date="2024-10" db="UniProtKB">
        <authorList>
            <consortium name="EnsemblProtists"/>
        </authorList>
    </citation>
    <scope>IDENTIFICATION</scope>
</reference>
<dbReference type="KEGG" id="ehx:EMIHUDRAFT_448213"/>
<dbReference type="GeneID" id="17261060"/>
<dbReference type="eggNOG" id="KOG0509">
    <property type="taxonomic scope" value="Eukaryota"/>
</dbReference>
<evidence type="ECO:0000256" key="3">
    <source>
        <dbReference type="ARBA" id="ARBA00022692"/>
    </source>
</evidence>
<sequence length="244" mass="26639">MLSLYARVALSGPGIVASRDARAYWSALESCDLQQAAEAFCLRSEARRPPRSRFSPMSGALVACMDHDCLWFARCIGEANHRSFVAFLLCAEAVLCLPLAGLIDTLPTLGADLVRHWPSALPPLGEGGAVALVRLAVLFATVKLILVVWVTVLLRDQLRGIWHNVTTVEAIDWLRRSDVPRPTPARGPSAEWSEFAPHDAGSLRNVVAFLRGRRSIEARRRRPSQHVAQAVGMRTNGIATSTAV</sequence>
<feature type="domain" description="Palmitoyltransferase DHHC" evidence="8">
    <location>
        <begin position="37"/>
        <end position="172"/>
    </location>
</feature>
<dbReference type="PaxDb" id="2903-EOD14776"/>
<keyword evidence="2 7" id="KW-0808">Transferase</keyword>
<evidence type="ECO:0000313" key="10">
    <source>
        <dbReference type="Proteomes" id="UP000013827"/>
    </source>
</evidence>
<evidence type="ECO:0000256" key="7">
    <source>
        <dbReference type="RuleBase" id="RU079119"/>
    </source>
</evidence>
<dbReference type="PANTHER" id="PTHR22883">
    <property type="entry name" value="ZINC FINGER DHHC DOMAIN CONTAINING PROTEIN"/>
    <property type="match status" value="1"/>
</dbReference>
<keyword evidence="3 7" id="KW-0812">Transmembrane</keyword>
<feature type="transmembrane region" description="Helical" evidence="7">
    <location>
        <begin position="84"/>
        <end position="103"/>
    </location>
</feature>
<dbReference type="GO" id="GO:0005794">
    <property type="term" value="C:Golgi apparatus"/>
    <property type="evidence" value="ECO:0007669"/>
    <property type="project" value="TreeGrafter"/>
</dbReference>
<dbReference type="GO" id="GO:0019706">
    <property type="term" value="F:protein-cysteine S-palmitoyltransferase activity"/>
    <property type="evidence" value="ECO:0007669"/>
    <property type="project" value="UniProtKB-EC"/>
</dbReference>
<accession>A0A0D3IU41</accession>
<dbReference type="HOGENOM" id="CLU_1139778_0_0_1"/>
<protein>
    <recommendedName>
        <fullName evidence="7">Palmitoyltransferase</fullName>
        <ecNumber evidence="7">2.3.1.225</ecNumber>
    </recommendedName>
</protein>
<dbReference type="EC" id="2.3.1.225" evidence="7"/>
<name>A0A0D3IU41_EMIH1</name>
<keyword evidence="4 7" id="KW-1133">Transmembrane helix</keyword>
<dbReference type="RefSeq" id="XP_005767205.1">
    <property type="nucleotide sequence ID" value="XM_005767148.1"/>
</dbReference>
<evidence type="ECO:0000256" key="6">
    <source>
        <dbReference type="ARBA" id="ARBA00023315"/>
    </source>
</evidence>
<keyword evidence="5 7" id="KW-0472">Membrane</keyword>
<dbReference type="InterPro" id="IPR039859">
    <property type="entry name" value="PFA4/ZDH16/20/ERF2-like"/>
</dbReference>
<evidence type="ECO:0000256" key="5">
    <source>
        <dbReference type="ARBA" id="ARBA00023136"/>
    </source>
</evidence>
<organism evidence="9 10">
    <name type="scientific">Emiliania huxleyi (strain CCMP1516)</name>
    <dbReference type="NCBI Taxonomy" id="280463"/>
    <lineage>
        <taxon>Eukaryota</taxon>
        <taxon>Haptista</taxon>
        <taxon>Haptophyta</taxon>
        <taxon>Prymnesiophyceae</taxon>
        <taxon>Isochrysidales</taxon>
        <taxon>Noelaerhabdaceae</taxon>
        <taxon>Emiliania</taxon>
    </lineage>
</organism>
<dbReference type="AlphaFoldDB" id="A0A0D3IU41"/>
<evidence type="ECO:0000256" key="1">
    <source>
        <dbReference type="ARBA" id="ARBA00004141"/>
    </source>
</evidence>
<dbReference type="GO" id="GO:0005783">
    <property type="term" value="C:endoplasmic reticulum"/>
    <property type="evidence" value="ECO:0007669"/>
    <property type="project" value="TreeGrafter"/>
</dbReference>
<feature type="transmembrane region" description="Helical" evidence="7">
    <location>
        <begin position="131"/>
        <end position="154"/>
    </location>
</feature>
<comment type="catalytic activity">
    <reaction evidence="7">
        <text>L-cysteinyl-[protein] + hexadecanoyl-CoA = S-hexadecanoyl-L-cysteinyl-[protein] + CoA</text>
        <dbReference type="Rhea" id="RHEA:36683"/>
        <dbReference type="Rhea" id="RHEA-COMP:10131"/>
        <dbReference type="Rhea" id="RHEA-COMP:11032"/>
        <dbReference type="ChEBI" id="CHEBI:29950"/>
        <dbReference type="ChEBI" id="CHEBI:57287"/>
        <dbReference type="ChEBI" id="CHEBI:57379"/>
        <dbReference type="ChEBI" id="CHEBI:74151"/>
        <dbReference type="EC" id="2.3.1.225"/>
    </reaction>
</comment>